<name>A0A8I1SL33_9PROT</name>
<dbReference type="EMBL" id="JAEKJW010000004">
    <property type="protein sequence ID" value="MBN8198654.1"/>
    <property type="molecule type" value="Genomic_DNA"/>
</dbReference>
<sequence length="149" mass="16498">MNRTSIGSTEIIVASDLDTFPATSDEICSAVFLESEAIKNYTQTMLKSCFENMMIKGCSLFVTIGDGSEKIHDFIDDIILHLSERDLLPSKSPVLTTFHATDEYDDAVSILFCNKNTLENEQMRILAVAGDKGNKFISAIKDFSAPKVF</sequence>
<protein>
    <submittedName>
        <fullName evidence="1">Uncharacterized protein</fullName>
    </submittedName>
</protein>
<dbReference type="AlphaFoldDB" id="A0A8I1SL33"/>
<evidence type="ECO:0000313" key="1">
    <source>
        <dbReference type="EMBL" id="MBN8198654.1"/>
    </source>
</evidence>
<organism evidence="1 2">
    <name type="scientific">Thalassospira povalilytica</name>
    <dbReference type="NCBI Taxonomy" id="732237"/>
    <lineage>
        <taxon>Bacteria</taxon>
        <taxon>Pseudomonadati</taxon>
        <taxon>Pseudomonadota</taxon>
        <taxon>Alphaproteobacteria</taxon>
        <taxon>Rhodospirillales</taxon>
        <taxon>Thalassospiraceae</taxon>
        <taxon>Thalassospira</taxon>
    </lineage>
</organism>
<comment type="caution">
    <text evidence="1">The sequence shown here is derived from an EMBL/GenBank/DDBJ whole genome shotgun (WGS) entry which is preliminary data.</text>
</comment>
<dbReference type="RefSeq" id="WP_206928407.1">
    <property type="nucleotide sequence ID" value="NZ_JAEKJW010000004.1"/>
</dbReference>
<dbReference type="Proteomes" id="UP000664405">
    <property type="component" value="Unassembled WGS sequence"/>
</dbReference>
<gene>
    <name evidence="1" type="ORF">JF547_19465</name>
</gene>
<reference evidence="1" key="1">
    <citation type="submission" date="2020-12" db="EMBL/GenBank/DDBJ databases">
        <title>Oil enriched cultivation method for isolating marine PHA-producing bacteria.</title>
        <authorList>
            <person name="Zheng W."/>
            <person name="Yu S."/>
            <person name="Huang Y."/>
        </authorList>
    </citation>
    <scope>NUCLEOTIDE SEQUENCE</scope>
    <source>
        <strain evidence="1">SY-2-3</strain>
    </source>
</reference>
<proteinExistence type="predicted"/>
<accession>A0A8I1SL33</accession>
<evidence type="ECO:0000313" key="2">
    <source>
        <dbReference type="Proteomes" id="UP000664405"/>
    </source>
</evidence>